<dbReference type="InterPro" id="IPR029026">
    <property type="entry name" value="tRNA_m1G_MTases_N"/>
</dbReference>
<dbReference type="InterPro" id="IPR046886">
    <property type="entry name" value="RsmE_MTase_dom"/>
</dbReference>
<keyword evidence="7 10" id="KW-0949">S-adenosyl-L-methionine</keyword>
<dbReference type="InterPro" id="IPR046887">
    <property type="entry name" value="RsmE_PUA-like"/>
</dbReference>
<dbReference type="Proteomes" id="UP000275348">
    <property type="component" value="Unassembled WGS sequence"/>
</dbReference>
<evidence type="ECO:0000259" key="12">
    <source>
        <dbReference type="Pfam" id="PF20260"/>
    </source>
</evidence>
<protein>
    <recommendedName>
        <fullName evidence="10">Ribosomal RNA small subunit methyltransferase E</fullName>
        <ecNumber evidence="10">2.1.1.193</ecNumber>
    </recommendedName>
</protein>
<evidence type="ECO:0000256" key="4">
    <source>
        <dbReference type="ARBA" id="ARBA00022552"/>
    </source>
</evidence>
<name>A0A3L9MLE2_9FLAO</name>
<organism evidence="13 14">
    <name type="scientific">Faecalibacter macacae</name>
    <dbReference type="NCBI Taxonomy" id="1859289"/>
    <lineage>
        <taxon>Bacteria</taxon>
        <taxon>Pseudomonadati</taxon>
        <taxon>Bacteroidota</taxon>
        <taxon>Flavobacteriia</taxon>
        <taxon>Flavobacteriales</taxon>
        <taxon>Weeksellaceae</taxon>
        <taxon>Faecalibacter</taxon>
    </lineage>
</organism>
<comment type="subcellular location">
    <subcellularLocation>
        <location evidence="1 10">Cytoplasm</location>
    </subcellularLocation>
</comment>
<keyword evidence="14" id="KW-1185">Reference proteome</keyword>
<keyword evidence="6 10" id="KW-0808">Transferase</keyword>
<comment type="caution">
    <text evidence="13">The sequence shown here is derived from an EMBL/GenBank/DDBJ whole genome shotgun (WGS) entry which is preliminary data.</text>
</comment>
<evidence type="ECO:0000256" key="6">
    <source>
        <dbReference type="ARBA" id="ARBA00022679"/>
    </source>
</evidence>
<evidence type="ECO:0000313" key="13">
    <source>
        <dbReference type="EMBL" id="RLZ11489.1"/>
    </source>
</evidence>
<evidence type="ECO:0000256" key="8">
    <source>
        <dbReference type="ARBA" id="ARBA00025699"/>
    </source>
</evidence>
<evidence type="ECO:0000256" key="7">
    <source>
        <dbReference type="ARBA" id="ARBA00022691"/>
    </source>
</evidence>
<dbReference type="CDD" id="cd18084">
    <property type="entry name" value="RsmE-like"/>
    <property type="match status" value="1"/>
</dbReference>
<evidence type="ECO:0000256" key="3">
    <source>
        <dbReference type="ARBA" id="ARBA00022490"/>
    </source>
</evidence>
<dbReference type="SUPFAM" id="SSF75217">
    <property type="entry name" value="alpha/beta knot"/>
    <property type="match status" value="1"/>
</dbReference>
<evidence type="ECO:0000256" key="2">
    <source>
        <dbReference type="ARBA" id="ARBA00005528"/>
    </source>
</evidence>
<feature type="domain" description="Ribosomal RNA small subunit methyltransferase E PUA-like" evidence="12">
    <location>
        <begin position="15"/>
        <end position="61"/>
    </location>
</feature>
<keyword evidence="5 10" id="KW-0489">Methyltransferase</keyword>
<keyword evidence="4 10" id="KW-0698">rRNA processing</keyword>
<dbReference type="Gene3D" id="2.40.240.20">
    <property type="entry name" value="Hypothetical PUA domain-like, domain 1"/>
    <property type="match status" value="1"/>
</dbReference>
<evidence type="ECO:0000256" key="9">
    <source>
        <dbReference type="ARBA" id="ARBA00047944"/>
    </source>
</evidence>
<dbReference type="Pfam" id="PF04452">
    <property type="entry name" value="Methyltrans_RNA"/>
    <property type="match status" value="1"/>
</dbReference>
<dbReference type="EMBL" id="RDOJ01000005">
    <property type="protein sequence ID" value="RLZ11489.1"/>
    <property type="molecule type" value="Genomic_DNA"/>
</dbReference>
<dbReference type="Pfam" id="PF20260">
    <property type="entry name" value="PUA_4"/>
    <property type="match status" value="1"/>
</dbReference>
<dbReference type="InterPro" id="IPR029028">
    <property type="entry name" value="Alpha/beta_knot_MTases"/>
</dbReference>
<comment type="function">
    <text evidence="8 10">Specifically methylates the N3 position of the uracil ring of uridine 1498 (m3U1498) in 16S rRNA. Acts on the fully assembled 30S ribosomal subunit.</text>
</comment>
<dbReference type="EC" id="2.1.1.193" evidence="10"/>
<comment type="catalytic activity">
    <reaction evidence="9 10">
        <text>uridine(1498) in 16S rRNA + S-adenosyl-L-methionine = N(3)-methyluridine(1498) in 16S rRNA + S-adenosyl-L-homocysteine + H(+)</text>
        <dbReference type="Rhea" id="RHEA:42920"/>
        <dbReference type="Rhea" id="RHEA-COMP:10283"/>
        <dbReference type="Rhea" id="RHEA-COMP:10284"/>
        <dbReference type="ChEBI" id="CHEBI:15378"/>
        <dbReference type="ChEBI" id="CHEBI:57856"/>
        <dbReference type="ChEBI" id="CHEBI:59789"/>
        <dbReference type="ChEBI" id="CHEBI:65315"/>
        <dbReference type="ChEBI" id="CHEBI:74502"/>
        <dbReference type="EC" id="2.1.1.193"/>
    </reaction>
</comment>
<dbReference type="Gene3D" id="3.40.1280.10">
    <property type="match status" value="1"/>
</dbReference>
<comment type="similarity">
    <text evidence="2 10">Belongs to the RNA methyltransferase RsmE family.</text>
</comment>
<evidence type="ECO:0000256" key="5">
    <source>
        <dbReference type="ARBA" id="ARBA00022603"/>
    </source>
</evidence>
<dbReference type="PANTHER" id="PTHR30027:SF3">
    <property type="entry name" value="16S RRNA (URACIL(1498)-N(3))-METHYLTRANSFERASE"/>
    <property type="match status" value="1"/>
</dbReference>
<gene>
    <name evidence="13" type="ORF">EAH69_05465</name>
</gene>
<keyword evidence="3 10" id="KW-0963">Cytoplasm</keyword>
<dbReference type="NCBIfam" id="TIGR00046">
    <property type="entry name" value="RsmE family RNA methyltransferase"/>
    <property type="match status" value="1"/>
</dbReference>
<dbReference type="AlphaFoldDB" id="A0A3L9MLE2"/>
<dbReference type="NCBIfam" id="NF008702">
    <property type="entry name" value="PRK11713.6-1"/>
    <property type="match status" value="1"/>
</dbReference>
<dbReference type="OrthoDB" id="9815641at2"/>
<evidence type="ECO:0000256" key="1">
    <source>
        <dbReference type="ARBA" id="ARBA00004496"/>
    </source>
</evidence>
<evidence type="ECO:0000313" key="14">
    <source>
        <dbReference type="Proteomes" id="UP000275348"/>
    </source>
</evidence>
<feature type="domain" description="Ribosomal RNA small subunit methyltransferase E methyltransferase" evidence="11">
    <location>
        <begin position="71"/>
        <end position="227"/>
    </location>
</feature>
<evidence type="ECO:0000259" key="11">
    <source>
        <dbReference type="Pfam" id="PF04452"/>
    </source>
</evidence>
<dbReference type="InterPro" id="IPR015947">
    <property type="entry name" value="PUA-like_sf"/>
</dbReference>
<dbReference type="InterPro" id="IPR006700">
    <property type="entry name" value="RsmE"/>
</dbReference>
<dbReference type="GO" id="GO:0005737">
    <property type="term" value="C:cytoplasm"/>
    <property type="evidence" value="ECO:0007669"/>
    <property type="project" value="UniProtKB-SubCell"/>
</dbReference>
<accession>A0A3L9MLE2</accession>
<dbReference type="SUPFAM" id="SSF88697">
    <property type="entry name" value="PUA domain-like"/>
    <property type="match status" value="1"/>
</dbReference>
<dbReference type="PANTHER" id="PTHR30027">
    <property type="entry name" value="RIBOSOMAL RNA SMALL SUBUNIT METHYLTRANSFERASE E"/>
    <property type="match status" value="1"/>
</dbReference>
<proteinExistence type="inferred from homology"/>
<evidence type="ECO:0000256" key="10">
    <source>
        <dbReference type="PIRNR" id="PIRNR015601"/>
    </source>
</evidence>
<dbReference type="PIRSF" id="PIRSF015601">
    <property type="entry name" value="MTase_slr0722"/>
    <property type="match status" value="1"/>
</dbReference>
<sequence>MKLFFGIFQGDTAILNEEESNHFTKVLRGNEGDIIHITDGNGNLGKCEVTHVSKKIVEANVIQLQENFEQKKYYLHVAIAPTKTMERIEFFLEKATEIGIDEITFLQSFHSERKNIKIERLEKIVQSATKQSLKAYLPKLNDLTKFNDFIKKDLSDYKKCIAHCESDIERTPFNQILSKQPEKVLIMIGPEGDFSRDEIKAAYENGFNGISLGSQRFRTETAALQAVFATDWAFNHK</sequence>
<dbReference type="GO" id="GO:0070475">
    <property type="term" value="P:rRNA base methylation"/>
    <property type="evidence" value="ECO:0007669"/>
    <property type="project" value="TreeGrafter"/>
</dbReference>
<dbReference type="RefSeq" id="WP_121934169.1">
    <property type="nucleotide sequence ID" value="NZ_RDOJ01000005.1"/>
</dbReference>
<dbReference type="GO" id="GO:0070042">
    <property type="term" value="F:rRNA (uridine-N3-)-methyltransferase activity"/>
    <property type="evidence" value="ECO:0007669"/>
    <property type="project" value="TreeGrafter"/>
</dbReference>
<reference evidence="13 14" key="1">
    <citation type="submission" date="2018-10" db="EMBL/GenBank/DDBJ databases">
        <authorList>
            <person name="Chen X."/>
        </authorList>
    </citation>
    <scope>NUCLEOTIDE SEQUENCE [LARGE SCALE GENOMIC DNA]</scope>
    <source>
        <strain evidence="13 14">YIM 102668</strain>
    </source>
</reference>